<protein>
    <recommendedName>
        <fullName evidence="3">Nif11 domain-containing protein</fullName>
    </recommendedName>
</protein>
<keyword evidence="2" id="KW-1185">Reference proteome</keyword>
<evidence type="ECO:0000313" key="1">
    <source>
        <dbReference type="EMBL" id="AMY08586.1"/>
    </source>
</evidence>
<accession>A0A143PJJ5</accession>
<gene>
    <name evidence="1" type="ORF">LuPra_01790</name>
</gene>
<name>A0A143PJJ5_LUTPR</name>
<dbReference type="STRING" id="1855912.LuPra_01790"/>
<dbReference type="KEGG" id="abac:LuPra_01790"/>
<evidence type="ECO:0000313" key="2">
    <source>
        <dbReference type="Proteomes" id="UP000076079"/>
    </source>
</evidence>
<reference evidence="1 2" key="1">
    <citation type="journal article" date="2016" name="Genome Announc.">
        <title>First Complete Genome Sequence of a Subdivision 6 Acidobacterium Strain.</title>
        <authorList>
            <person name="Huang S."/>
            <person name="Vieira S."/>
            <person name="Bunk B."/>
            <person name="Riedel T."/>
            <person name="Sproer C."/>
            <person name="Overmann J."/>
        </authorList>
    </citation>
    <scope>NUCLEOTIDE SEQUENCE [LARGE SCALE GENOMIC DNA]</scope>
    <source>
        <strain evidence="2">DSM 100886 HEG_-6_39</strain>
    </source>
</reference>
<sequence length="76" mass="8785">MSQRSIEWLLGRLLTDEDLRTAFIRDPGETLTLLQRQGWDLNASEVEALLSGDSAMWRDLAERIPARLRRCSLRTN</sequence>
<dbReference type="RefSeq" id="WP_110170412.1">
    <property type="nucleotide sequence ID" value="NZ_CP015136.1"/>
</dbReference>
<dbReference type="OrthoDB" id="9795085at2"/>
<organism evidence="1 2">
    <name type="scientific">Luteitalea pratensis</name>
    <dbReference type="NCBI Taxonomy" id="1855912"/>
    <lineage>
        <taxon>Bacteria</taxon>
        <taxon>Pseudomonadati</taxon>
        <taxon>Acidobacteriota</taxon>
        <taxon>Vicinamibacteria</taxon>
        <taxon>Vicinamibacterales</taxon>
        <taxon>Vicinamibacteraceae</taxon>
        <taxon>Luteitalea</taxon>
    </lineage>
</organism>
<dbReference type="AlphaFoldDB" id="A0A143PJJ5"/>
<reference evidence="2" key="2">
    <citation type="submission" date="2016-04" db="EMBL/GenBank/DDBJ databases">
        <title>First Complete Genome Sequence of a Subdivision 6 Acidobacterium.</title>
        <authorList>
            <person name="Huang S."/>
            <person name="Vieira S."/>
            <person name="Bunk B."/>
            <person name="Riedel T."/>
            <person name="Sproeer C."/>
            <person name="Overmann J."/>
        </authorList>
    </citation>
    <scope>NUCLEOTIDE SEQUENCE [LARGE SCALE GENOMIC DNA]</scope>
    <source>
        <strain evidence="2">DSM 100886 HEG_-6_39</strain>
    </source>
</reference>
<dbReference type="Proteomes" id="UP000076079">
    <property type="component" value="Chromosome"/>
</dbReference>
<dbReference type="NCBIfam" id="NF038399">
    <property type="entry name" value="NH_RiPP_Os17"/>
    <property type="match status" value="1"/>
</dbReference>
<evidence type="ECO:0008006" key="3">
    <source>
        <dbReference type="Google" id="ProtNLM"/>
    </source>
</evidence>
<dbReference type="EMBL" id="CP015136">
    <property type="protein sequence ID" value="AMY08586.1"/>
    <property type="molecule type" value="Genomic_DNA"/>
</dbReference>
<proteinExistence type="predicted"/>